<evidence type="ECO:0000313" key="30">
    <source>
        <dbReference type="EMBL" id="KAK7873240.1"/>
    </source>
</evidence>
<evidence type="ECO:0000256" key="22">
    <source>
        <dbReference type="ARBA" id="ARBA00049299"/>
    </source>
</evidence>
<evidence type="ECO:0000256" key="2">
    <source>
        <dbReference type="ARBA" id="ARBA00004123"/>
    </source>
</evidence>
<organism evidence="30 31">
    <name type="scientific">Gryllus longicercus</name>
    <dbReference type="NCBI Taxonomy" id="2509291"/>
    <lineage>
        <taxon>Eukaryota</taxon>
        <taxon>Metazoa</taxon>
        <taxon>Ecdysozoa</taxon>
        <taxon>Arthropoda</taxon>
        <taxon>Hexapoda</taxon>
        <taxon>Insecta</taxon>
        <taxon>Pterygota</taxon>
        <taxon>Neoptera</taxon>
        <taxon>Polyneoptera</taxon>
        <taxon>Orthoptera</taxon>
        <taxon>Ensifera</taxon>
        <taxon>Gryllidea</taxon>
        <taxon>Grylloidea</taxon>
        <taxon>Gryllidae</taxon>
        <taxon>Gryllinae</taxon>
        <taxon>Gryllus</taxon>
    </lineage>
</organism>
<dbReference type="SUPFAM" id="SSF56112">
    <property type="entry name" value="Protein kinase-like (PK-like)"/>
    <property type="match status" value="1"/>
</dbReference>
<keyword evidence="10" id="KW-0547">Nucleotide-binding</keyword>
<feature type="region of interest" description="Disordered" evidence="28">
    <location>
        <begin position="610"/>
        <end position="666"/>
    </location>
</feature>
<evidence type="ECO:0000256" key="13">
    <source>
        <dbReference type="ARBA" id="ARBA00022842"/>
    </source>
</evidence>
<dbReference type="CDD" id="cd06618">
    <property type="entry name" value="PKc_MKK7"/>
    <property type="match status" value="1"/>
</dbReference>
<dbReference type="GO" id="GO:0004708">
    <property type="term" value="F:MAP kinase kinase activity"/>
    <property type="evidence" value="ECO:0007669"/>
    <property type="project" value="UniProtKB-EC"/>
</dbReference>
<dbReference type="PANTHER" id="PTHR47238">
    <property type="entry name" value="MITOGEN-ACTIVATED PROTEIN KINASE KINASE 5"/>
    <property type="match status" value="1"/>
</dbReference>
<keyword evidence="8" id="KW-0053">Apoptosis</keyword>
<dbReference type="GO" id="GO:0000287">
    <property type="term" value="F:magnesium ion binding"/>
    <property type="evidence" value="ECO:0007669"/>
    <property type="project" value="UniProtKB-ARBA"/>
</dbReference>
<evidence type="ECO:0000256" key="18">
    <source>
        <dbReference type="ARBA" id="ARBA00023242"/>
    </source>
</evidence>
<evidence type="ECO:0000256" key="10">
    <source>
        <dbReference type="ARBA" id="ARBA00022741"/>
    </source>
</evidence>
<evidence type="ECO:0000256" key="3">
    <source>
        <dbReference type="ARBA" id="ARBA00004496"/>
    </source>
</evidence>
<reference evidence="30 31" key="1">
    <citation type="submission" date="2024-03" db="EMBL/GenBank/DDBJ databases">
        <title>The genome assembly and annotation of the cricket Gryllus longicercus Weissman &amp; Gray.</title>
        <authorList>
            <person name="Szrajer S."/>
            <person name="Gray D."/>
            <person name="Ylla G."/>
        </authorList>
    </citation>
    <scope>NUCLEOTIDE SEQUENCE [LARGE SCALE GENOMIC DNA]</scope>
    <source>
        <strain evidence="30">DAG 2021-001</strain>
        <tissue evidence="30">Whole body minus gut</tissue>
    </source>
</reference>
<keyword evidence="6" id="KW-0597">Phosphoprotein</keyword>
<keyword evidence="13" id="KW-0460">Magnesium</keyword>
<evidence type="ECO:0000256" key="17">
    <source>
        <dbReference type="ARBA" id="ARBA00023137"/>
    </source>
</evidence>
<evidence type="ECO:0000256" key="5">
    <source>
        <dbReference type="ARBA" id="ARBA00022527"/>
    </source>
</evidence>
<dbReference type="PROSITE" id="PS00108">
    <property type="entry name" value="PROTEIN_KINASE_ST"/>
    <property type="match status" value="1"/>
</dbReference>
<keyword evidence="16" id="KW-0175">Coiled coil</keyword>
<feature type="compositionally biased region" description="Basic residues" evidence="28">
    <location>
        <begin position="716"/>
        <end position="727"/>
    </location>
</feature>
<comment type="subcellular location">
    <subcellularLocation>
        <location evidence="3">Cytoplasm</location>
    </subcellularLocation>
    <subcellularLocation>
        <location evidence="2">Nucleus</location>
    </subcellularLocation>
</comment>
<feature type="region of interest" description="Disordered" evidence="28">
    <location>
        <begin position="430"/>
        <end position="449"/>
    </location>
</feature>
<keyword evidence="18" id="KW-0539">Nucleus</keyword>
<dbReference type="EMBL" id="JAZDUA010000015">
    <property type="protein sequence ID" value="KAK7873240.1"/>
    <property type="molecule type" value="Genomic_DNA"/>
</dbReference>
<feature type="compositionally biased region" description="Basic and acidic residues" evidence="28">
    <location>
        <begin position="18"/>
        <end position="33"/>
    </location>
</feature>
<feature type="region of interest" description="Disordered" evidence="28">
    <location>
        <begin position="683"/>
        <end position="746"/>
    </location>
</feature>
<evidence type="ECO:0000256" key="4">
    <source>
        <dbReference type="ARBA" id="ARBA00022490"/>
    </source>
</evidence>
<evidence type="ECO:0000256" key="28">
    <source>
        <dbReference type="SAM" id="MobiDB-lite"/>
    </source>
</evidence>
<comment type="cofactor">
    <cofactor evidence="1">
        <name>Mg(2+)</name>
        <dbReference type="ChEBI" id="CHEBI:18420"/>
    </cofactor>
</comment>
<comment type="catalytic activity">
    <reaction evidence="23">
        <text>L-tyrosyl-[protein] + ATP = O-phospho-L-tyrosyl-[protein] + ADP + H(+)</text>
        <dbReference type="Rhea" id="RHEA:10596"/>
        <dbReference type="Rhea" id="RHEA-COMP:10136"/>
        <dbReference type="Rhea" id="RHEA-COMP:20101"/>
        <dbReference type="ChEBI" id="CHEBI:15378"/>
        <dbReference type="ChEBI" id="CHEBI:30616"/>
        <dbReference type="ChEBI" id="CHEBI:46858"/>
        <dbReference type="ChEBI" id="CHEBI:61978"/>
        <dbReference type="ChEBI" id="CHEBI:456216"/>
        <dbReference type="EC" id="2.7.12.2"/>
    </reaction>
</comment>
<feature type="compositionally biased region" description="Low complexity" evidence="28">
    <location>
        <begin position="497"/>
        <end position="508"/>
    </location>
</feature>
<evidence type="ECO:0000256" key="26">
    <source>
        <dbReference type="ARBA" id="ARBA00081151"/>
    </source>
</evidence>
<evidence type="ECO:0000256" key="19">
    <source>
        <dbReference type="ARBA" id="ARBA00038035"/>
    </source>
</evidence>
<dbReference type="InterPro" id="IPR052468">
    <property type="entry name" value="Dual_spec_MAPK_kinase"/>
</dbReference>
<feature type="region of interest" description="Disordered" evidence="28">
    <location>
        <begin position="471"/>
        <end position="525"/>
    </location>
</feature>
<dbReference type="InterPro" id="IPR000719">
    <property type="entry name" value="Prot_kinase_dom"/>
</dbReference>
<evidence type="ECO:0000256" key="11">
    <source>
        <dbReference type="ARBA" id="ARBA00022777"/>
    </source>
</evidence>
<gene>
    <name evidence="30" type="ORF">R5R35_011318</name>
</gene>
<dbReference type="GO" id="GO:0006915">
    <property type="term" value="P:apoptotic process"/>
    <property type="evidence" value="ECO:0007669"/>
    <property type="project" value="UniProtKB-KW"/>
</dbReference>
<dbReference type="Pfam" id="PF00069">
    <property type="entry name" value="Pkinase"/>
    <property type="match status" value="1"/>
</dbReference>
<evidence type="ECO:0000256" key="23">
    <source>
        <dbReference type="ARBA" id="ARBA00051693"/>
    </source>
</evidence>
<accession>A0AAN9ZH70</accession>
<keyword evidence="17" id="KW-0829">Tyrosine-protein kinase</keyword>
<dbReference type="FunFam" id="1.10.510.10:FF:000214">
    <property type="entry name" value="Dual specificity mitogen-activated protein kinase kinase 7"/>
    <property type="match status" value="1"/>
</dbReference>
<keyword evidence="12" id="KW-0067">ATP-binding</keyword>
<evidence type="ECO:0000256" key="24">
    <source>
        <dbReference type="ARBA" id="ARBA00073834"/>
    </source>
</evidence>
<evidence type="ECO:0000313" key="31">
    <source>
        <dbReference type="Proteomes" id="UP001378592"/>
    </source>
</evidence>
<evidence type="ECO:0000256" key="9">
    <source>
        <dbReference type="ARBA" id="ARBA00022723"/>
    </source>
</evidence>
<dbReference type="GO" id="GO:0030707">
    <property type="term" value="P:follicle cell of egg chamber development"/>
    <property type="evidence" value="ECO:0007669"/>
    <property type="project" value="UniProtKB-ARBA"/>
</dbReference>
<dbReference type="GO" id="GO:0043408">
    <property type="term" value="P:regulation of MAPK cascade"/>
    <property type="evidence" value="ECO:0007669"/>
    <property type="project" value="UniProtKB-ARBA"/>
</dbReference>
<evidence type="ECO:0000256" key="25">
    <source>
        <dbReference type="ARBA" id="ARBA00077430"/>
    </source>
</evidence>
<dbReference type="Proteomes" id="UP001378592">
    <property type="component" value="Unassembled WGS sequence"/>
</dbReference>
<feature type="region of interest" description="Disordered" evidence="28">
    <location>
        <begin position="18"/>
        <end position="61"/>
    </location>
</feature>
<dbReference type="GO" id="GO:0010508">
    <property type="term" value="P:positive regulation of autophagy"/>
    <property type="evidence" value="ECO:0007669"/>
    <property type="project" value="UniProtKB-ARBA"/>
</dbReference>
<keyword evidence="14" id="KW-0007">Acetylation</keyword>
<evidence type="ECO:0000256" key="16">
    <source>
        <dbReference type="ARBA" id="ARBA00023054"/>
    </source>
</evidence>
<comment type="catalytic activity">
    <reaction evidence="22">
        <text>L-threonyl-[protein] + ATP = O-phospho-L-threonyl-[protein] + ADP + H(+)</text>
        <dbReference type="Rhea" id="RHEA:46608"/>
        <dbReference type="Rhea" id="RHEA-COMP:11060"/>
        <dbReference type="Rhea" id="RHEA-COMP:11605"/>
        <dbReference type="ChEBI" id="CHEBI:15378"/>
        <dbReference type="ChEBI" id="CHEBI:30013"/>
        <dbReference type="ChEBI" id="CHEBI:30616"/>
        <dbReference type="ChEBI" id="CHEBI:61977"/>
        <dbReference type="ChEBI" id="CHEBI:456216"/>
        <dbReference type="EC" id="2.7.12.2"/>
    </reaction>
</comment>
<dbReference type="SMART" id="SM00220">
    <property type="entry name" value="S_TKc"/>
    <property type="match status" value="1"/>
</dbReference>
<evidence type="ECO:0000256" key="1">
    <source>
        <dbReference type="ARBA" id="ARBA00001946"/>
    </source>
</evidence>
<evidence type="ECO:0000259" key="29">
    <source>
        <dbReference type="PROSITE" id="PS50011"/>
    </source>
</evidence>
<proteinExistence type="inferred from homology"/>
<dbReference type="Gene3D" id="3.30.200.20">
    <property type="entry name" value="Phosphorylase Kinase, domain 1"/>
    <property type="match status" value="1"/>
</dbReference>
<dbReference type="GO" id="GO:1902533">
    <property type="term" value="P:positive regulation of intracellular signal transduction"/>
    <property type="evidence" value="ECO:0007669"/>
    <property type="project" value="UniProtKB-ARBA"/>
</dbReference>
<dbReference type="GO" id="GO:0043068">
    <property type="term" value="P:positive regulation of programmed cell death"/>
    <property type="evidence" value="ECO:0007669"/>
    <property type="project" value="UniProtKB-ARBA"/>
</dbReference>
<sequence>MSSALESKILDLQARLKAENEARERDKASRDFDDVSTSPRPPAKNRPKQLVADGTPTRPRKSLNLQLSSGLQQRNQDAGEIESKLQEIMKMNGILNINGKKYQTEIKDLEHLGELGNGTCGHVVKMLHKPSQTIIAVKQMRRSGNSEENKRIIMDLDVVLKSHDCPFIVQCLGCFITESDVWICMELMATCFDKLLKRLRKAIPEDILGKVTYATVKALHYLKETHGVIHRDVKPSNILLDEKGNVKLCDFGISGRLVDSKAKTRSAGCAAYMAPERIDPPDPAKPDYDIRADVWSLGITLVELATGTFPYKDCKTDFEVLTKVLQDDPPSLPDDQSFSTDFDSFVKWCLTKNYKNRPKYRKLLDHPFMKKYETETCNVDVAEWFAQAMQQSEVNLSCNSPIRRLTPPPVSPSSRRHPSLFHAHHRSLSETVRSHPNGSMDGGSGSRLIERLRSDPNSRIGPCDVDRATPPLLPPSQQGYWKASQPPSDTEWDENRVVGSGFVGSPVPGRKRFPSEPPAYQQYHHNHGNSSFLVLQRFYHQQNQHLQHQNNHHHLHHHHHHHHLNNYPLQHQSSLTHQSPSPESNGEKLDEAGSTNGVGKKRFASYIKFHLGGGGDSRRNFPPPRPSRHGSPVPSQSPEPPPRLSRMSATNTPESGTPIHGSSPLMMRRGFLDVSPVRRTFAEGSPSLSRRYVSPSPPQPPPRRLSESSSVPGSPQHRRVEHFRARFHYTPEPQRRVFSGGDYQDL</sequence>
<protein>
    <recommendedName>
        <fullName evidence="24">Dual specificity mitogen-activated protein kinase kinase 7</fullName>
        <ecNumber evidence="20">2.7.12.2</ecNumber>
    </recommendedName>
    <alternativeName>
        <fullName evidence="26">JNK-activating kinase 2</fullName>
    </alternativeName>
    <alternativeName>
        <fullName evidence="25">MAPK/ERK kinase 7</fullName>
    </alternativeName>
    <alternativeName>
        <fullName evidence="27">c-Jun N-terminal kinase kinase 2</fullName>
    </alternativeName>
</protein>
<feature type="region of interest" description="Disordered" evidence="28">
    <location>
        <begin position="544"/>
        <end position="597"/>
    </location>
</feature>
<evidence type="ECO:0000256" key="7">
    <source>
        <dbReference type="ARBA" id="ARBA00022679"/>
    </source>
</evidence>
<dbReference type="GO" id="GO:0016477">
    <property type="term" value="P:cell migration"/>
    <property type="evidence" value="ECO:0007669"/>
    <property type="project" value="UniProtKB-ARBA"/>
</dbReference>
<dbReference type="InterPro" id="IPR008271">
    <property type="entry name" value="Ser/Thr_kinase_AS"/>
</dbReference>
<keyword evidence="7" id="KW-0808">Transferase</keyword>
<evidence type="ECO:0000256" key="20">
    <source>
        <dbReference type="ARBA" id="ARBA00038999"/>
    </source>
</evidence>
<dbReference type="FunFam" id="3.30.200.20:FF:000040">
    <property type="entry name" value="Dual specificity mitogen-activated protein kinase kinase"/>
    <property type="match status" value="1"/>
</dbReference>
<keyword evidence="4" id="KW-0963">Cytoplasm</keyword>
<dbReference type="PROSITE" id="PS50011">
    <property type="entry name" value="PROTEIN_KINASE_DOM"/>
    <property type="match status" value="1"/>
</dbReference>
<comment type="caution">
    <text evidence="30">The sequence shown here is derived from an EMBL/GenBank/DDBJ whole genome shotgun (WGS) entry which is preliminary data.</text>
</comment>
<dbReference type="GO" id="GO:0004674">
    <property type="term" value="F:protein serine/threonine kinase activity"/>
    <property type="evidence" value="ECO:0007669"/>
    <property type="project" value="UniProtKB-KW"/>
</dbReference>
<keyword evidence="31" id="KW-1185">Reference proteome</keyword>
<comment type="catalytic activity">
    <reaction evidence="21">
        <text>L-seryl-[protein] + ATP = O-phospho-L-seryl-[protein] + ADP + H(+)</text>
        <dbReference type="Rhea" id="RHEA:17989"/>
        <dbReference type="Rhea" id="RHEA-COMP:9863"/>
        <dbReference type="Rhea" id="RHEA-COMP:11604"/>
        <dbReference type="ChEBI" id="CHEBI:15378"/>
        <dbReference type="ChEBI" id="CHEBI:29999"/>
        <dbReference type="ChEBI" id="CHEBI:30616"/>
        <dbReference type="ChEBI" id="CHEBI:83421"/>
        <dbReference type="ChEBI" id="CHEBI:456216"/>
        <dbReference type="EC" id="2.7.12.2"/>
    </reaction>
</comment>
<evidence type="ECO:0000256" key="14">
    <source>
        <dbReference type="ARBA" id="ARBA00022990"/>
    </source>
</evidence>
<dbReference type="GO" id="GO:0005524">
    <property type="term" value="F:ATP binding"/>
    <property type="evidence" value="ECO:0007669"/>
    <property type="project" value="UniProtKB-KW"/>
</dbReference>
<evidence type="ECO:0000256" key="21">
    <source>
        <dbReference type="ARBA" id="ARBA00049014"/>
    </source>
</evidence>
<dbReference type="EC" id="2.7.12.2" evidence="20"/>
<dbReference type="AlphaFoldDB" id="A0AAN9ZH70"/>
<dbReference type="InterPro" id="IPR011009">
    <property type="entry name" value="Kinase-like_dom_sf"/>
</dbReference>
<evidence type="ECO:0000256" key="15">
    <source>
        <dbReference type="ARBA" id="ARBA00023016"/>
    </source>
</evidence>
<keyword evidence="15" id="KW-0346">Stress response</keyword>
<dbReference type="GO" id="GO:0051239">
    <property type="term" value="P:regulation of multicellular organismal process"/>
    <property type="evidence" value="ECO:0007669"/>
    <property type="project" value="UniProtKB-ARBA"/>
</dbReference>
<name>A0AAN9ZH70_9ORTH</name>
<keyword evidence="11" id="KW-0418">Kinase</keyword>
<comment type="similarity">
    <text evidence="19">Belongs to the protein kinase superfamily. STE Ser/Thr protein kinase family. MAP kinase kinase subfamily.</text>
</comment>
<dbReference type="GO" id="GO:0005829">
    <property type="term" value="C:cytosol"/>
    <property type="evidence" value="ECO:0007669"/>
    <property type="project" value="UniProtKB-ARBA"/>
</dbReference>
<feature type="compositionally biased region" description="Polar residues" evidence="28">
    <location>
        <begin position="567"/>
        <end position="584"/>
    </location>
</feature>
<feature type="compositionally biased region" description="Basic residues" evidence="28">
    <location>
        <begin position="550"/>
        <end position="564"/>
    </location>
</feature>
<keyword evidence="5" id="KW-0723">Serine/threonine-protein kinase</keyword>
<dbReference type="GO" id="GO:0006950">
    <property type="term" value="P:response to stress"/>
    <property type="evidence" value="ECO:0007669"/>
    <property type="project" value="UniProtKB-ARBA"/>
</dbReference>
<evidence type="ECO:0000256" key="6">
    <source>
        <dbReference type="ARBA" id="ARBA00022553"/>
    </source>
</evidence>
<evidence type="ECO:0000256" key="27">
    <source>
        <dbReference type="ARBA" id="ARBA00083185"/>
    </source>
</evidence>
<dbReference type="Gene3D" id="1.10.510.10">
    <property type="entry name" value="Transferase(Phosphotransferase) domain 1"/>
    <property type="match status" value="1"/>
</dbReference>
<dbReference type="GO" id="GO:0005634">
    <property type="term" value="C:nucleus"/>
    <property type="evidence" value="ECO:0007669"/>
    <property type="project" value="UniProtKB-SubCell"/>
</dbReference>
<dbReference type="GO" id="GO:0004713">
    <property type="term" value="F:protein tyrosine kinase activity"/>
    <property type="evidence" value="ECO:0007669"/>
    <property type="project" value="UniProtKB-KW"/>
</dbReference>
<evidence type="ECO:0000256" key="8">
    <source>
        <dbReference type="ARBA" id="ARBA00022703"/>
    </source>
</evidence>
<evidence type="ECO:0000256" key="12">
    <source>
        <dbReference type="ARBA" id="ARBA00022840"/>
    </source>
</evidence>
<feature type="domain" description="Protein kinase" evidence="29">
    <location>
        <begin position="109"/>
        <end position="369"/>
    </location>
</feature>
<keyword evidence="9" id="KW-0479">Metal-binding</keyword>
<dbReference type="PANTHER" id="PTHR47238:SF2">
    <property type="entry name" value="DUAL SPECIFICITY MITOGEN-ACTIVATED PROTEIN KINASE KINASE HEMIPTEROUS"/>
    <property type="match status" value="1"/>
</dbReference>